<comment type="subcellular location">
    <subcellularLocation>
        <location evidence="1">Cell membrane</location>
        <topology evidence="1">Multi-pass membrane protein</topology>
    </subcellularLocation>
</comment>
<evidence type="ECO:0000256" key="5">
    <source>
        <dbReference type="ARBA" id="ARBA00022989"/>
    </source>
</evidence>
<dbReference type="InterPro" id="IPR011066">
    <property type="entry name" value="MscS_channel_C_sf"/>
</dbReference>
<feature type="transmembrane region" description="Helical" evidence="7">
    <location>
        <begin position="92"/>
        <end position="113"/>
    </location>
</feature>
<name>A0A926HV77_9FIRM</name>
<dbReference type="Gene3D" id="1.10.287.1260">
    <property type="match status" value="1"/>
</dbReference>
<dbReference type="InterPro" id="IPR045275">
    <property type="entry name" value="MscS_archaea/bacteria_type"/>
</dbReference>
<dbReference type="GO" id="GO:0005886">
    <property type="term" value="C:plasma membrane"/>
    <property type="evidence" value="ECO:0007669"/>
    <property type="project" value="UniProtKB-SubCell"/>
</dbReference>
<dbReference type="GO" id="GO:0008381">
    <property type="term" value="F:mechanosensitive monoatomic ion channel activity"/>
    <property type="evidence" value="ECO:0007669"/>
    <property type="project" value="InterPro"/>
</dbReference>
<proteinExistence type="inferred from homology"/>
<evidence type="ECO:0000256" key="6">
    <source>
        <dbReference type="ARBA" id="ARBA00023136"/>
    </source>
</evidence>
<dbReference type="Pfam" id="PF21082">
    <property type="entry name" value="MS_channel_3rd"/>
    <property type="match status" value="1"/>
</dbReference>
<comment type="caution">
    <text evidence="10">The sequence shown here is derived from an EMBL/GenBank/DDBJ whole genome shotgun (WGS) entry which is preliminary data.</text>
</comment>
<dbReference type="EMBL" id="JACRSP010000003">
    <property type="protein sequence ID" value="MBC8536705.1"/>
    <property type="molecule type" value="Genomic_DNA"/>
</dbReference>
<keyword evidence="6 7" id="KW-0472">Membrane</keyword>
<dbReference type="Pfam" id="PF00924">
    <property type="entry name" value="MS_channel_2nd"/>
    <property type="match status" value="1"/>
</dbReference>
<gene>
    <name evidence="10" type="ORF">H8695_08410</name>
</gene>
<feature type="domain" description="Mechanosensitive ion channel MscS" evidence="8">
    <location>
        <begin position="117"/>
        <end position="182"/>
    </location>
</feature>
<sequence>MPEVVEQQLSAFETFLDKLDKYFASGLIGSLITIVILFAVAFVLKKIISRILSRLVARGKLDATAVRFAMRIIWALLLIVAAYGAVMQIKPLQSMVTAMVAGSSLVVLIVGFASQEAVANIVSGMFITMFRPFGIGDYIRLPDKNIDGTVEDINLRHTVIRTFENSRIILPNSVVNGAVLENCDFGDHRICTFFEVSIAYSADIDRARAVMTEVITSHPAFLDNRTEQERADGAPPLTIRVSSLGDYAVTLRTGIWCADRPSSYGLIGDVREGVKRRFDEEGIEIPFPTSNVYLRKTD</sequence>
<dbReference type="InterPro" id="IPR023408">
    <property type="entry name" value="MscS_beta-dom_sf"/>
</dbReference>
<evidence type="ECO:0000256" key="1">
    <source>
        <dbReference type="ARBA" id="ARBA00004651"/>
    </source>
</evidence>
<dbReference type="InterPro" id="IPR010920">
    <property type="entry name" value="LSM_dom_sf"/>
</dbReference>
<keyword evidence="4 7" id="KW-0812">Transmembrane</keyword>
<dbReference type="InterPro" id="IPR049278">
    <property type="entry name" value="MS_channel_C"/>
</dbReference>
<evidence type="ECO:0000313" key="11">
    <source>
        <dbReference type="Proteomes" id="UP000620366"/>
    </source>
</evidence>
<dbReference type="PANTHER" id="PTHR30221">
    <property type="entry name" value="SMALL-CONDUCTANCE MECHANOSENSITIVE CHANNEL"/>
    <property type="match status" value="1"/>
</dbReference>
<feature type="transmembrane region" description="Helical" evidence="7">
    <location>
        <begin position="65"/>
        <end position="86"/>
    </location>
</feature>
<organism evidence="10 11">
    <name type="scientific">Feifania hominis</name>
    <dbReference type="NCBI Taxonomy" id="2763660"/>
    <lineage>
        <taxon>Bacteria</taxon>
        <taxon>Bacillati</taxon>
        <taxon>Bacillota</taxon>
        <taxon>Clostridia</taxon>
        <taxon>Eubacteriales</taxon>
        <taxon>Feifaniaceae</taxon>
        <taxon>Feifania</taxon>
    </lineage>
</organism>
<keyword evidence="5 7" id="KW-1133">Transmembrane helix</keyword>
<feature type="domain" description="Mechanosensitive ion channel MscS C-terminal" evidence="9">
    <location>
        <begin position="194"/>
        <end position="285"/>
    </location>
</feature>
<comment type="similarity">
    <text evidence="2">Belongs to the MscS (TC 1.A.23) family.</text>
</comment>
<feature type="transmembrane region" description="Helical" evidence="7">
    <location>
        <begin position="22"/>
        <end position="44"/>
    </location>
</feature>
<dbReference type="SUPFAM" id="SSF50182">
    <property type="entry name" value="Sm-like ribonucleoproteins"/>
    <property type="match status" value="1"/>
</dbReference>
<dbReference type="PANTHER" id="PTHR30221:SF1">
    <property type="entry name" value="SMALL-CONDUCTANCE MECHANOSENSITIVE CHANNEL"/>
    <property type="match status" value="1"/>
</dbReference>
<evidence type="ECO:0000256" key="3">
    <source>
        <dbReference type="ARBA" id="ARBA00022475"/>
    </source>
</evidence>
<dbReference type="Gene3D" id="2.30.30.60">
    <property type="match status" value="1"/>
</dbReference>
<evidence type="ECO:0000256" key="4">
    <source>
        <dbReference type="ARBA" id="ARBA00022692"/>
    </source>
</evidence>
<evidence type="ECO:0000256" key="7">
    <source>
        <dbReference type="SAM" id="Phobius"/>
    </source>
</evidence>
<dbReference type="InterPro" id="IPR006685">
    <property type="entry name" value="MscS_channel_2nd"/>
</dbReference>
<protein>
    <submittedName>
        <fullName evidence="10">Mechanosensitive ion channel family protein</fullName>
    </submittedName>
</protein>
<keyword evidence="3" id="KW-1003">Cell membrane</keyword>
<evidence type="ECO:0000259" key="9">
    <source>
        <dbReference type="Pfam" id="PF21082"/>
    </source>
</evidence>
<dbReference type="SUPFAM" id="SSF82689">
    <property type="entry name" value="Mechanosensitive channel protein MscS (YggB), C-terminal domain"/>
    <property type="match status" value="1"/>
</dbReference>
<dbReference type="AlphaFoldDB" id="A0A926HV77"/>
<accession>A0A926HV77</accession>
<evidence type="ECO:0000259" key="8">
    <source>
        <dbReference type="Pfam" id="PF00924"/>
    </source>
</evidence>
<dbReference type="Gene3D" id="3.30.70.100">
    <property type="match status" value="1"/>
</dbReference>
<dbReference type="RefSeq" id="WP_249300540.1">
    <property type="nucleotide sequence ID" value="NZ_JACRSP010000003.1"/>
</dbReference>
<reference evidence="10" key="1">
    <citation type="submission" date="2020-08" db="EMBL/GenBank/DDBJ databases">
        <title>Genome public.</title>
        <authorList>
            <person name="Liu C."/>
            <person name="Sun Q."/>
        </authorList>
    </citation>
    <scope>NUCLEOTIDE SEQUENCE</scope>
    <source>
        <strain evidence="10">BX7</strain>
    </source>
</reference>
<keyword evidence="11" id="KW-1185">Reference proteome</keyword>
<evidence type="ECO:0000313" key="10">
    <source>
        <dbReference type="EMBL" id="MBC8536705.1"/>
    </source>
</evidence>
<dbReference type="Proteomes" id="UP000620366">
    <property type="component" value="Unassembled WGS sequence"/>
</dbReference>
<evidence type="ECO:0000256" key="2">
    <source>
        <dbReference type="ARBA" id="ARBA00008017"/>
    </source>
</evidence>